<organism evidence="2 3">
    <name type="scientific">Lentihominibacter hominis</name>
    <dbReference type="NCBI Taxonomy" id="2763645"/>
    <lineage>
        <taxon>Bacteria</taxon>
        <taxon>Bacillati</taxon>
        <taxon>Bacillota</taxon>
        <taxon>Clostridia</taxon>
        <taxon>Peptostreptococcales</taxon>
        <taxon>Anaerovoracaceae</taxon>
        <taxon>Lentihominibacter</taxon>
    </lineage>
</organism>
<dbReference type="SUPFAM" id="SSF51735">
    <property type="entry name" value="NAD(P)-binding Rossmann-fold domains"/>
    <property type="match status" value="1"/>
</dbReference>
<dbReference type="Proteomes" id="UP000610862">
    <property type="component" value="Unassembled WGS sequence"/>
</dbReference>
<gene>
    <name evidence="2" type="ORF">H8692_09225</name>
</gene>
<name>A0A926I993_9FIRM</name>
<dbReference type="PANTHER" id="PTHR43796:SF2">
    <property type="entry name" value="CARBOXYNORSPERMIDINE SYNTHASE"/>
    <property type="match status" value="1"/>
</dbReference>
<sequence>MKVLIVGAGGQGGSCASILARQDNVEEIRIADLKKETANAVADNIGSDKIKTDTVNATDPDDVARAAEGVDVVVDMVMPWMVPYVMEGALKAKANYINTAFDAPFWDKFIEGVSIENMPMYREFKEAGLTALFGCGFAPGWTNVLARRLANRLDKVNSIRMRIGKATHLPGEHEYDWVLRPWNPGWSPKQALIDCASPTYALEEGKYVKYPPFGGLEMWDFPEPVGRLPVTHHSHEEIYSMPATFKDVKYVDFKYYMMYQPAIFYAMGLCSQEKVKVKDTEVAPIDVVTAMVPPPQNNIFGATDKQLEYADKTAFIELVVEVSGEKDGKPFTWTANCPKMNAPGPELKKIYGTALVYVSLPLATGTMLIDEMDMPKGIIFADQLDPEAFISKMMGTGYPYKWKEIVREGSAVE</sequence>
<dbReference type="Pfam" id="PF03435">
    <property type="entry name" value="Sacchrp_dh_NADP"/>
    <property type="match status" value="1"/>
</dbReference>
<dbReference type="PANTHER" id="PTHR43796">
    <property type="entry name" value="CARBOXYNORSPERMIDINE SYNTHASE"/>
    <property type="match status" value="1"/>
</dbReference>
<evidence type="ECO:0000313" key="2">
    <source>
        <dbReference type="EMBL" id="MBC8568936.1"/>
    </source>
</evidence>
<accession>A0A926I993</accession>
<protein>
    <submittedName>
        <fullName evidence="2">Saccharopine dehydrogenase NADP-binding domain-containing protein</fullName>
    </submittedName>
</protein>
<proteinExistence type="predicted"/>
<reference evidence="2" key="1">
    <citation type="submission" date="2020-08" db="EMBL/GenBank/DDBJ databases">
        <title>Genome public.</title>
        <authorList>
            <person name="Liu C."/>
            <person name="Sun Q."/>
        </authorList>
    </citation>
    <scope>NUCLEOTIDE SEQUENCE</scope>
    <source>
        <strain evidence="2">NSJ-24</strain>
    </source>
</reference>
<comment type="caution">
    <text evidence="2">The sequence shown here is derived from an EMBL/GenBank/DDBJ whole genome shotgun (WGS) entry which is preliminary data.</text>
</comment>
<keyword evidence="3" id="KW-1185">Reference proteome</keyword>
<dbReference type="Gene3D" id="3.40.50.720">
    <property type="entry name" value="NAD(P)-binding Rossmann-like Domain"/>
    <property type="match status" value="1"/>
</dbReference>
<evidence type="ECO:0000259" key="1">
    <source>
        <dbReference type="Pfam" id="PF03435"/>
    </source>
</evidence>
<dbReference type="Gene3D" id="3.30.360.10">
    <property type="entry name" value="Dihydrodipicolinate Reductase, domain 2"/>
    <property type="match status" value="1"/>
</dbReference>
<evidence type="ECO:0000313" key="3">
    <source>
        <dbReference type="Proteomes" id="UP000610862"/>
    </source>
</evidence>
<dbReference type="AlphaFoldDB" id="A0A926I993"/>
<dbReference type="RefSeq" id="WP_187525548.1">
    <property type="nucleotide sequence ID" value="NZ_JACRTA010000003.1"/>
</dbReference>
<feature type="domain" description="Saccharopine dehydrogenase NADP binding" evidence="1">
    <location>
        <begin position="3"/>
        <end position="104"/>
    </location>
</feature>
<dbReference type="InterPro" id="IPR036291">
    <property type="entry name" value="NAD(P)-bd_dom_sf"/>
</dbReference>
<dbReference type="InterPro" id="IPR005097">
    <property type="entry name" value="Sacchrp_dh_NADP-bd"/>
</dbReference>
<dbReference type="EMBL" id="JACRTA010000003">
    <property type="protein sequence ID" value="MBC8568936.1"/>
    <property type="molecule type" value="Genomic_DNA"/>
</dbReference>